<name>A0A9Q0S789_9DIPT</name>
<comment type="caution">
    <text evidence="6">The sequence shown here is derived from an EMBL/GenBank/DDBJ whole genome shotgun (WGS) entry which is preliminary data.</text>
</comment>
<dbReference type="OrthoDB" id="77405at2759"/>
<dbReference type="EMBL" id="WJQU01000001">
    <property type="protein sequence ID" value="KAJ6647904.1"/>
    <property type="molecule type" value="Genomic_DNA"/>
</dbReference>
<protein>
    <recommendedName>
        <fullName evidence="2">peptide-methionine (S)-S-oxide reductase</fullName>
        <ecNumber evidence="2">1.8.4.11</ecNumber>
    </recommendedName>
    <alternativeName>
        <fullName evidence="4">Peptide-methionine (S)-S-oxide reductase</fullName>
    </alternativeName>
</protein>
<accession>A0A9Q0S789</accession>
<dbReference type="InterPro" id="IPR036509">
    <property type="entry name" value="Met_Sox_Rdtase_MsrA_sf"/>
</dbReference>
<keyword evidence="7" id="KW-1185">Reference proteome</keyword>
<dbReference type="GO" id="GO:0008113">
    <property type="term" value="F:peptide-methionine (S)-S-oxide reductase activity"/>
    <property type="evidence" value="ECO:0007669"/>
    <property type="project" value="UniProtKB-EC"/>
</dbReference>
<dbReference type="Gene3D" id="3.30.1060.10">
    <property type="entry name" value="Peptide methionine sulphoxide reductase MsrA"/>
    <property type="match status" value="1"/>
</dbReference>
<dbReference type="Pfam" id="PF01625">
    <property type="entry name" value="PMSR"/>
    <property type="match status" value="1"/>
</dbReference>
<dbReference type="Proteomes" id="UP001151699">
    <property type="component" value="Chromosome A"/>
</dbReference>
<dbReference type="PANTHER" id="PTHR43774">
    <property type="entry name" value="PEPTIDE METHIONINE SULFOXIDE REDUCTASE"/>
    <property type="match status" value="1"/>
</dbReference>
<dbReference type="SUPFAM" id="SSF55068">
    <property type="entry name" value="Peptide methionine sulfoxide reductase"/>
    <property type="match status" value="1"/>
</dbReference>
<keyword evidence="3" id="KW-0560">Oxidoreductase</keyword>
<reference evidence="6" key="1">
    <citation type="submission" date="2022-07" db="EMBL/GenBank/DDBJ databases">
        <authorList>
            <person name="Trinca V."/>
            <person name="Uliana J.V.C."/>
            <person name="Torres T.T."/>
            <person name="Ward R.J."/>
            <person name="Monesi N."/>
        </authorList>
    </citation>
    <scope>NUCLEOTIDE SEQUENCE</scope>
    <source>
        <strain evidence="6">HSMRA1968</strain>
        <tissue evidence="6">Whole embryos</tissue>
    </source>
</reference>
<dbReference type="EC" id="1.8.4.11" evidence="2"/>
<evidence type="ECO:0000256" key="1">
    <source>
        <dbReference type="ARBA" id="ARBA00005591"/>
    </source>
</evidence>
<evidence type="ECO:0000313" key="6">
    <source>
        <dbReference type="EMBL" id="KAJ6647904.1"/>
    </source>
</evidence>
<comment type="similarity">
    <text evidence="1">Belongs to the MsrA Met sulfoxide reductase family.</text>
</comment>
<dbReference type="PANTHER" id="PTHR43774:SF1">
    <property type="entry name" value="PEPTIDE METHIONINE SULFOXIDE REDUCTASE MSRA 2"/>
    <property type="match status" value="1"/>
</dbReference>
<feature type="domain" description="Peptide methionine sulphoxide reductase MsrA" evidence="5">
    <location>
        <begin position="19"/>
        <end position="147"/>
    </location>
</feature>
<evidence type="ECO:0000256" key="2">
    <source>
        <dbReference type="ARBA" id="ARBA00012502"/>
    </source>
</evidence>
<dbReference type="AlphaFoldDB" id="A0A9Q0S789"/>
<organism evidence="6 7">
    <name type="scientific">Pseudolycoriella hygida</name>
    <dbReference type="NCBI Taxonomy" id="35572"/>
    <lineage>
        <taxon>Eukaryota</taxon>
        <taxon>Metazoa</taxon>
        <taxon>Ecdysozoa</taxon>
        <taxon>Arthropoda</taxon>
        <taxon>Hexapoda</taxon>
        <taxon>Insecta</taxon>
        <taxon>Pterygota</taxon>
        <taxon>Neoptera</taxon>
        <taxon>Endopterygota</taxon>
        <taxon>Diptera</taxon>
        <taxon>Nematocera</taxon>
        <taxon>Sciaroidea</taxon>
        <taxon>Sciaridae</taxon>
        <taxon>Pseudolycoriella</taxon>
    </lineage>
</organism>
<evidence type="ECO:0000256" key="4">
    <source>
        <dbReference type="ARBA" id="ARBA00030643"/>
    </source>
</evidence>
<evidence type="ECO:0000259" key="5">
    <source>
        <dbReference type="Pfam" id="PF01625"/>
    </source>
</evidence>
<dbReference type="InterPro" id="IPR002569">
    <property type="entry name" value="Met_Sox_Rdtase_MsrA_dom"/>
</dbReference>
<sequence>MDNTVNHSVVHNNSTPFQTATFGMGCFWGADCLFGATTGVLRTKVGYAGGTKVNPKYRDLGDHTEVISIDFDPTIISYEQLLDLFWNNHEYGLTKKIKRQYMSLILTHSAEQREIANRSRQTEQGKRTPEVIITEIADAGVFYPAEDVVKVQSAKRGGRGLWVN</sequence>
<gene>
    <name evidence="6" type="primary">MsrA_0</name>
    <name evidence="6" type="ORF">Bhyg_03128</name>
</gene>
<evidence type="ECO:0000256" key="3">
    <source>
        <dbReference type="ARBA" id="ARBA00023002"/>
    </source>
</evidence>
<proteinExistence type="inferred from homology"/>
<evidence type="ECO:0000313" key="7">
    <source>
        <dbReference type="Proteomes" id="UP001151699"/>
    </source>
</evidence>